<dbReference type="EMBL" id="MN740390">
    <property type="protein sequence ID" value="QHU04023.1"/>
    <property type="molecule type" value="Genomic_DNA"/>
</dbReference>
<proteinExistence type="predicted"/>
<sequence>MNIRDVKYLLFSSDNSTLFYNNFNFWFLLKLYLSYYYGINIYLIFFGFSAWSFWEYAYHRFLMHGLKNTPYYQTLHGHHHLTPSKPAYIPVYQYLLICPSFFIVSYYVNPSYVFSYSVGHMYGLYCFEKIHTLMHNDAKNENIVTKYHNYHHKYGNIAYCFTSPAFDIFFNTFPNKHFSYNILALLPIPYFSFYGVIEKSK</sequence>
<evidence type="ECO:0000256" key="1">
    <source>
        <dbReference type="SAM" id="Phobius"/>
    </source>
</evidence>
<keyword evidence="1" id="KW-0472">Membrane</keyword>
<feature type="transmembrane region" description="Helical" evidence="1">
    <location>
        <begin position="35"/>
        <end position="54"/>
    </location>
</feature>
<feature type="transmembrane region" description="Helical" evidence="1">
    <location>
        <begin position="178"/>
        <end position="197"/>
    </location>
</feature>
<feature type="transmembrane region" description="Helical" evidence="1">
    <location>
        <begin position="91"/>
        <end position="108"/>
    </location>
</feature>
<keyword evidence="1" id="KW-0812">Transmembrane</keyword>
<accession>A0A6C0JF54</accession>
<name>A0A6C0JF54_9ZZZZ</name>
<reference evidence="2" key="1">
    <citation type="journal article" date="2020" name="Nature">
        <title>Giant virus diversity and host interactions through global metagenomics.</title>
        <authorList>
            <person name="Schulz F."/>
            <person name="Roux S."/>
            <person name="Paez-Espino D."/>
            <person name="Jungbluth S."/>
            <person name="Walsh D.A."/>
            <person name="Denef V.J."/>
            <person name="McMahon K.D."/>
            <person name="Konstantinidis K.T."/>
            <person name="Eloe-Fadrosh E.A."/>
            <person name="Kyrpides N.C."/>
            <person name="Woyke T."/>
        </authorList>
    </citation>
    <scope>NUCLEOTIDE SEQUENCE</scope>
    <source>
        <strain evidence="2">GVMAG-M-3300027708-20</strain>
    </source>
</reference>
<organism evidence="2">
    <name type="scientific">viral metagenome</name>
    <dbReference type="NCBI Taxonomy" id="1070528"/>
    <lineage>
        <taxon>unclassified sequences</taxon>
        <taxon>metagenomes</taxon>
        <taxon>organismal metagenomes</taxon>
    </lineage>
</organism>
<keyword evidence="1" id="KW-1133">Transmembrane helix</keyword>
<protein>
    <recommendedName>
        <fullName evidence="3">Fatty acid hydroxylase domain-containing protein</fullName>
    </recommendedName>
</protein>
<evidence type="ECO:0000313" key="2">
    <source>
        <dbReference type="EMBL" id="QHU04023.1"/>
    </source>
</evidence>
<dbReference type="AlphaFoldDB" id="A0A6C0JF54"/>
<evidence type="ECO:0008006" key="3">
    <source>
        <dbReference type="Google" id="ProtNLM"/>
    </source>
</evidence>